<organism evidence="1 2">
    <name type="scientific">Xylocopa violacea</name>
    <name type="common">Violet carpenter bee</name>
    <name type="synonym">Apis violacea</name>
    <dbReference type="NCBI Taxonomy" id="135666"/>
    <lineage>
        <taxon>Eukaryota</taxon>
        <taxon>Metazoa</taxon>
        <taxon>Ecdysozoa</taxon>
        <taxon>Arthropoda</taxon>
        <taxon>Hexapoda</taxon>
        <taxon>Insecta</taxon>
        <taxon>Pterygota</taxon>
        <taxon>Neoptera</taxon>
        <taxon>Endopterygota</taxon>
        <taxon>Hymenoptera</taxon>
        <taxon>Apocrita</taxon>
        <taxon>Aculeata</taxon>
        <taxon>Apoidea</taxon>
        <taxon>Anthophila</taxon>
        <taxon>Apidae</taxon>
        <taxon>Xylocopa</taxon>
        <taxon>Xylocopa</taxon>
    </lineage>
</organism>
<evidence type="ECO:0000313" key="2">
    <source>
        <dbReference type="Proteomes" id="UP001642520"/>
    </source>
</evidence>
<dbReference type="EMBL" id="CAXAJV020001293">
    <property type="protein sequence ID" value="CAL7945394.1"/>
    <property type="molecule type" value="Genomic_DNA"/>
</dbReference>
<gene>
    <name evidence="1" type="ORF">XYLVIOL_LOCUS7193</name>
</gene>
<protein>
    <recommendedName>
        <fullName evidence="3">NADH dehydrogenase [ubiquinone] 1 subunit C2</fullName>
    </recommendedName>
</protein>
<evidence type="ECO:0008006" key="3">
    <source>
        <dbReference type="Google" id="ProtNLM"/>
    </source>
</evidence>
<proteinExistence type="predicted"/>
<dbReference type="InterPro" id="IPR009423">
    <property type="entry name" value="NDUC2"/>
</dbReference>
<dbReference type="Pfam" id="PF06374">
    <property type="entry name" value="NDUF_C2"/>
    <property type="match status" value="1"/>
</dbReference>
<sequence>MDLDKEKFPAQWLHDVLEPNEIDETPSILKNYAMFPGFCMGYYAMKIRNKYLGRPTRWNLPIMLASSAFCGFFAYVSHEIVHIQKARRDAVTREYIMLHPERFPDPYPKSYAEIFRDWIPAR</sequence>
<dbReference type="Proteomes" id="UP001642520">
    <property type="component" value="Unassembled WGS sequence"/>
</dbReference>
<name>A0ABP1NWJ4_XYLVO</name>
<keyword evidence="2" id="KW-1185">Reference proteome</keyword>
<evidence type="ECO:0000313" key="1">
    <source>
        <dbReference type="EMBL" id="CAL7945394.1"/>
    </source>
</evidence>
<reference evidence="1 2" key="1">
    <citation type="submission" date="2024-08" db="EMBL/GenBank/DDBJ databases">
        <authorList>
            <person name="Will J Nash"/>
            <person name="Angela Man"/>
            <person name="Seanna McTaggart"/>
            <person name="Kendall Baker"/>
            <person name="Tom Barker"/>
            <person name="Leah Catchpole"/>
            <person name="Alex Durrant"/>
            <person name="Karim Gharbi"/>
            <person name="Naomi Irish"/>
            <person name="Gemy Kaithakottil"/>
            <person name="Debby Ku"/>
            <person name="Aaliyah Providence"/>
            <person name="Felix Shaw"/>
            <person name="David Swarbreck"/>
            <person name="Chris Watkins"/>
            <person name="Ann M. McCartney"/>
            <person name="Giulio Formenti"/>
            <person name="Alice Mouton"/>
            <person name="Noel Vella"/>
            <person name="Bjorn M von Reumont"/>
            <person name="Adriana Vella"/>
            <person name="Wilfried Haerty"/>
        </authorList>
    </citation>
    <scope>NUCLEOTIDE SEQUENCE [LARGE SCALE GENOMIC DNA]</scope>
</reference>
<accession>A0ABP1NWJ4</accession>
<comment type="caution">
    <text evidence="1">The sequence shown here is derived from an EMBL/GenBank/DDBJ whole genome shotgun (WGS) entry which is preliminary data.</text>
</comment>